<dbReference type="SUPFAM" id="SSF53756">
    <property type="entry name" value="UDP-Glycosyltransferase/glycogen phosphorylase"/>
    <property type="match status" value="1"/>
</dbReference>
<dbReference type="RefSeq" id="WP_206822545.1">
    <property type="nucleotide sequence ID" value="NZ_JAEMWU010000001.1"/>
</dbReference>
<gene>
    <name evidence="1" type="ORF">JF543_01605</name>
</gene>
<evidence type="ECO:0000313" key="1">
    <source>
        <dbReference type="EMBL" id="MBN8204650.1"/>
    </source>
</evidence>
<dbReference type="InterPro" id="IPR046561">
    <property type="entry name" value="DUF6716"/>
</dbReference>
<protein>
    <submittedName>
        <fullName evidence="1">Uncharacterized protein</fullName>
    </submittedName>
</protein>
<dbReference type="EMBL" id="JAEMWU010000001">
    <property type="protein sequence ID" value="MBN8204650.1"/>
    <property type="molecule type" value="Genomic_DNA"/>
</dbReference>
<reference evidence="1" key="1">
    <citation type="submission" date="2020-12" db="EMBL/GenBank/DDBJ databases">
        <title>PHA producing bacteria isolated from mangrove.</title>
        <authorList>
            <person name="Zheng W."/>
            <person name="Yu S."/>
            <person name="Huang Y."/>
        </authorList>
    </citation>
    <scope>NUCLEOTIDE SEQUENCE</scope>
    <source>
        <strain evidence="1">GN8-5</strain>
    </source>
</reference>
<dbReference type="Pfam" id="PF20471">
    <property type="entry name" value="DUF6716"/>
    <property type="match status" value="1"/>
</dbReference>
<name>A0A939IQG1_9MICO</name>
<organism evidence="1 2">
    <name type="scientific">Microbacterium esteraromaticum</name>
    <dbReference type="NCBI Taxonomy" id="57043"/>
    <lineage>
        <taxon>Bacteria</taxon>
        <taxon>Bacillati</taxon>
        <taxon>Actinomycetota</taxon>
        <taxon>Actinomycetes</taxon>
        <taxon>Micrococcales</taxon>
        <taxon>Microbacteriaceae</taxon>
        <taxon>Microbacterium</taxon>
    </lineage>
</organism>
<dbReference type="AlphaFoldDB" id="A0A939IQG1"/>
<proteinExistence type="predicted"/>
<accession>A0A939IQG1</accession>
<dbReference type="Proteomes" id="UP000664385">
    <property type="component" value="Unassembled WGS sequence"/>
</dbReference>
<dbReference type="Gene3D" id="3.40.50.2000">
    <property type="entry name" value="Glycogen Phosphorylase B"/>
    <property type="match status" value="1"/>
</dbReference>
<sequence length="441" mass="48162">MSFPGSTPPRLRVVAIGDADSFVKWAAHLVDQVDDISQHLLLVQTPLVVSDAQRDAALAGTRFARHPRSVTRIRFSEVTSWLAKDAPDVVVLAGRAPFVRLMGREIDRLRRRPVVVSGLPGMSIPALRGALEYRRHCDLMVVHSHREVDAFERLGRALGVNVPIALATLPFAGRRHARSGGTDLVFAAQALVPAQREDRRRIAEILRLAAVADPTRRVVVKLRSRPGEVEAHQERDGYTDLLDNAPENLIFSFAPMREALDTAEGLVTVSSTAAIEAMAAGVPVIALDEFGVQPAMLNHVFTGSGLLGGADDVVARRFRHPDPAWAATNYFHDPRDSGWWAQVRMLVAQRRRGDLPARVVPAERGGALHAAWHRRQVLGAEDTTFSGWAASIAVTPLLAALARVRHRRAGGADAVMDDVTLAPSPLVEPIRRRTAASPRIR</sequence>
<evidence type="ECO:0000313" key="2">
    <source>
        <dbReference type="Proteomes" id="UP000664385"/>
    </source>
</evidence>
<comment type="caution">
    <text evidence="1">The sequence shown here is derived from an EMBL/GenBank/DDBJ whole genome shotgun (WGS) entry which is preliminary data.</text>
</comment>